<sequence>MKNFTAESIFIDTSFFIALMNESDQYHMIAKKFSKIIRVNNPLFLTEGIILELGDAFCKKRSGSHFDCLYK</sequence>
<dbReference type="InterPro" id="IPR029060">
    <property type="entry name" value="PIN-like_dom_sf"/>
</dbReference>
<comment type="caution">
    <text evidence="1">The sequence shown here is derived from an EMBL/GenBank/DDBJ whole genome shotgun (WGS) entry which is preliminary data.</text>
</comment>
<proteinExistence type="predicted"/>
<dbReference type="SUPFAM" id="SSF88723">
    <property type="entry name" value="PIN domain-like"/>
    <property type="match status" value="1"/>
</dbReference>
<keyword evidence="2" id="KW-1185">Reference proteome</keyword>
<evidence type="ECO:0000313" key="2">
    <source>
        <dbReference type="Proteomes" id="UP000245934"/>
    </source>
</evidence>
<organism evidence="1 2">
    <name type="scientific">Methanospirillum stamsii</name>
    <dbReference type="NCBI Taxonomy" id="1277351"/>
    <lineage>
        <taxon>Archaea</taxon>
        <taxon>Methanobacteriati</taxon>
        <taxon>Methanobacteriota</taxon>
        <taxon>Stenosarchaea group</taxon>
        <taxon>Methanomicrobia</taxon>
        <taxon>Methanomicrobiales</taxon>
        <taxon>Methanospirillaceae</taxon>
        <taxon>Methanospirillum</taxon>
    </lineage>
</organism>
<reference evidence="1 2" key="1">
    <citation type="submission" date="2018-05" db="EMBL/GenBank/DDBJ databases">
        <title>Draft genome of Methanospirillum stamsii Pt1.</title>
        <authorList>
            <person name="Dueholm M.S."/>
            <person name="Nielsen P.H."/>
            <person name="Bakmann L.F."/>
            <person name="Otzen D.E."/>
        </authorList>
    </citation>
    <scope>NUCLEOTIDE SEQUENCE [LARGE SCALE GENOMIC DNA]</scope>
    <source>
        <strain evidence="1 2">Pt1</strain>
    </source>
</reference>
<name>A0A2V2N6N3_9EURY</name>
<accession>A0A2V2N6N3</accession>
<dbReference type="Proteomes" id="UP000245934">
    <property type="component" value="Unassembled WGS sequence"/>
</dbReference>
<dbReference type="EMBL" id="QGMZ01000010">
    <property type="protein sequence ID" value="PWR75499.1"/>
    <property type="molecule type" value="Genomic_DNA"/>
</dbReference>
<evidence type="ECO:0008006" key="3">
    <source>
        <dbReference type="Google" id="ProtNLM"/>
    </source>
</evidence>
<dbReference type="AlphaFoldDB" id="A0A2V2N6N3"/>
<evidence type="ECO:0000313" key="1">
    <source>
        <dbReference type="EMBL" id="PWR75499.1"/>
    </source>
</evidence>
<gene>
    <name evidence="1" type="ORF">DLD82_05060</name>
</gene>
<protein>
    <recommendedName>
        <fullName evidence="3">PIN domain-containing protein</fullName>
    </recommendedName>
</protein>
<dbReference type="Gene3D" id="3.40.50.1010">
    <property type="entry name" value="5'-nuclease"/>
    <property type="match status" value="1"/>
</dbReference>